<comment type="caution">
    <text evidence="2">The sequence shown here is derived from an EMBL/GenBank/DDBJ whole genome shotgun (WGS) entry which is preliminary data.</text>
</comment>
<evidence type="ECO:0000313" key="2">
    <source>
        <dbReference type="EMBL" id="PCO06201.1"/>
    </source>
</evidence>
<dbReference type="NCBIfam" id="NF009093">
    <property type="entry name" value="PRK12429.1"/>
    <property type="match status" value="1"/>
</dbReference>
<dbReference type="PROSITE" id="PS00061">
    <property type="entry name" value="ADH_SHORT"/>
    <property type="match status" value="1"/>
</dbReference>
<keyword evidence="3" id="KW-1185">Reference proteome</keyword>
<dbReference type="InterPro" id="IPR036291">
    <property type="entry name" value="NAD(P)-bd_dom_sf"/>
</dbReference>
<protein>
    <submittedName>
        <fullName evidence="2">3-hydroxybutyrate dehydrogenase</fullName>
    </submittedName>
</protein>
<name>A0ABX4I271_9GAMM</name>
<dbReference type="Proteomes" id="UP000218427">
    <property type="component" value="Unassembled WGS sequence"/>
</dbReference>
<proteinExistence type="inferred from homology"/>
<dbReference type="Gene3D" id="3.40.50.720">
    <property type="entry name" value="NAD(P)-binding Rossmann-like Domain"/>
    <property type="match status" value="1"/>
</dbReference>
<dbReference type="InterPro" id="IPR020904">
    <property type="entry name" value="Sc_DH/Rdtase_CS"/>
</dbReference>
<organism evidence="2 3">
    <name type="scientific">Microbulbifer flavimaris</name>
    <dbReference type="NCBI Taxonomy" id="1781068"/>
    <lineage>
        <taxon>Bacteria</taxon>
        <taxon>Pseudomonadati</taxon>
        <taxon>Pseudomonadota</taxon>
        <taxon>Gammaproteobacteria</taxon>
        <taxon>Cellvibrionales</taxon>
        <taxon>Microbulbiferaceae</taxon>
        <taxon>Microbulbifer</taxon>
    </lineage>
</organism>
<sequence>MVTGSTSGIGLAIARRMAEAGYPVMLHGLASASEGSALVEEFQERYRVKCGFSSADISSEEGCIQLVADSREALGHPAVLVNNAGVQFTAPAHEFPADQWQRILSINLSSAFFLSRELLPDMRESGWGRIINISSVHGLVASENKAAYCAAKHGLIGLTKVLALENADCGVTVNAICPGWVETPLIQPQIERIAQEESVDLDQARTRLIGAKQPLAKPTKPDAIGSLVHFLCGEHAATITGASMPVDGGWTAQ</sequence>
<comment type="similarity">
    <text evidence="1">Belongs to the short-chain dehydrogenases/reductases (SDR) family.</text>
</comment>
<dbReference type="SUPFAM" id="SSF51735">
    <property type="entry name" value="NAD(P)-binding Rossmann-fold domains"/>
    <property type="match status" value="1"/>
</dbReference>
<dbReference type="PRINTS" id="PR00080">
    <property type="entry name" value="SDRFAMILY"/>
</dbReference>
<dbReference type="InterPro" id="IPR002347">
    <property type="entry name" value="SDR_fam"/>
</dbReference>
<dbReference type="Pfam" id="PF13561">
    <property type="entry name" value="adh_short_C2"/>
    <property type="match status" value="1"/>
</dbReference>
<evidence type="ECO:0000313" key="3">
    <source>
        <dbReference type="Proteomes" id="UP000218427"/>
    </source>
</evidence>
<accession>A0ABX4I271</accession>
<dbReference type="PRINTS" id="PR00081">
    <property type="entry name" value="GDHRDH"/>
</dbReference>
<gene>
    <name evidence="2" type="ORF">AWR36_008070</name>
</gene>
<reference evidence="2" key="1">
    <citation type="submission" date="2017-08" db="EMBL/GenBank/DDBJ databases">
        <title>Microbulbifer marisrubri sp. nov., a halophilic alphaproteobacterium isolated from marine sediment of the Yellow Sea, China.</title>
        <authorList>
            <person name="Zhang G."/>
            <person name="Xiong Q."/>
        </authorList>
    </citation>
    <scope>NUCLEOTIDE SEQUENCE [LARGE SCALE GENOMIC DNA]</scope>
    <source>
        <strain evidence="2">WRN-8</strain>
    </source>
</reference>
<evidence type="ECO:0000256" key="1">
    <source>
        <dbReference type="ARBA" id="ARBA00006484"/>
    </source>
</evidence>
<dbReference type="PANTHER" id="PTHR42879">
    <property type="entry name" value="3-OXOACYL-(ACYL-CARRIER-PROTEIN) REDUCTASE"/>
    <property type="match status" value="1"/>
</dbReference>
<dbReference type="InterPro" id="IPR050259">
    <property type="entry name" value="SDR"/>
</dbReference>
<dbReference type="EMBL" id="LRFG02000002">
    <property type="protein sequence ID" value="PCO06201.1"/>
    <property type="molecule type" value="Genomic_DNA"/>
</dbReference>
<dbReference type="PANTHER" id="PTHR42879:SF2">
    <property type="entry name" value="3-OXOACYL-[ACYL-CARRIER-PROTEIN] REDUCTASE FABG"/>
    <property type="match status" value="1"/>
</dbReference>